<evidence type="ECO:0000256" key="4">
    <source>
        <dbReference type="ARBA" id="ARBA00022801"/>
    </source>
</evidence>
<dbReference type="PIRSF" id="PIRSF017632">
    <property type="entry name" value="Acid_ceramidase-like"/>
    <property type="match status" value="1"/>
</dbReference>
<keyword evidence="15" id="KW-1185">Reference proteome</keyword>
<evidence type="ECO:0000256" key="11">
    <source>
        <dbReference type="SAM" id="SignalP"/>
    </source>
</evidence>
<evidence type="ECO:0000256" key="10">
    <source>
        <dbReference type="PIRSR" id="PIRSR017632-1"/>
    </source>
</evidence>
<dbReference type="PANTHER" id="PTHR28583">
    <property type="entry name" value="ACID AMIDASE"/>
    <property type="match status" value="1"/>
</dbReference>
<dbReference type="Proteomes" id="UP000008743">
    <property type="component" value="Unassembled WGS sequence"/>
</dbReference>
<keyword evidence="5" id="KW-0443">Lipid metabolism</keyword>
<comment type="similarity">
    <text evidence="2">Belongs to the acid ceramidase family.</text>
</comment>
<evidence type="ECO:0000259" key="12">
    <source>
        <dbReference type="Pfam" id="PF02275"/>
    </source>
</evidence>
<evidence type="ECO:0000256" key="5">
    <source>
        <dbReference type="ARBA" id="ARBA00023098"/>
    </source>
</evidence>
<evidence type="ECO:0000259" key="13">
    <source>
        <dbReference type="Pfam" id="PF15508"/>
    </source>
</evidence>
<protein>
    <recommendedName>
        <fullName evidence="9">N-acylethanolamine-hydrolyzing acid amidase</fullName>
        <ecNumber evidence="8">3.5.1.60</ecNumber>
    </recommendedName>
</protein>
<dbReference type="InterPro" id="IPR016699">
    <property type="entry name" value="Acid_ceramidase-like"/>
</dbReference>
<dbReference type="EMBL" id="KE346360">
    <property type="protein sequence ID" value="KJE89524.1"/>
    <property type="molecule type" value="Genomic_DNA"/>
</dbReference>
<comment type="subunit">
    <text evidence="7">Heterodimer of an alpha and a beta subunit, produced by autocatalytic cleavage.</text>
</comment>
<dbReference type="Pfam" id="PF15508">
    <property type="entry name" value="NAAA-beta"/>
    <property type="match status" value="1"/>
</dbReference>
<evidence type="ECO:0000256" key="6">
    <source>
        <dbReference type="ARBA" id="ARBA00023180"/>
    </source>
</evidence>
<dbReference type="eggNOG" id="ENOG502QT7H">
    <property type="taxonomic scope" value="Eukaryota"/>
</dbReference>
<evidence type="ECO:0000256" key="2">
    <source>
        <dbReference type="ARBA" id="ARBA00005730"/>
    </source>
</evidence>
<feature type="chain" id="PRO_5002270313" description="N-acylethanolamine-hydrolyzing acid amidase" evidence="11">
    <location>
        <begin position="29"/>
        <end position="364"/>
    </location>
</feature>
<keyword evidence="4" id="KW-0378">Hydrolase</keyword>
<dbReference type="STRING" id="595528.A0A0D2X0R6"/>
<dbReference type="InParanoid" id="A0A0D2X0R6"/>
<dbReference type="AlphaFoldDB" id="A0A0D2X0R6"/>
<dbReference type="Gene3D" id="3.60.60.10">
    <property type="entry name" value="Penicillin V Acylase, Chain A"/>
    <property type="match status" value="1"/>
</dbReference>
<comment type="pathway">
    <text evidence="1">Lipid metabolism; fatty acid metabolism.</text>
</comment>
<sequence>MRQSGLNVSVAALLLLQLVLLLTVGALAQQHDFPPEQVIVNLDLPPKQRWTQVATKYSAQIQATVNFLKQLIPMHDLVLPVANVIGADIDNYLPMPYSDEIRGVAEAARITLGEAVLCNIIYDITSFCTSIVAQMGNGTIIHARNLDYGPLQGVLRNMTIEVFFQTNGSTLFYGTTFAGYTGILTGVRPNVFGVTINERDMGNILENALQALLKKEAVPLSFMLRDALANDTVTFESAVRFYSRTQLIAPVYVIVSGTQPGEGVVITRDRQYILDIWRLDPAAQSWYVVETNSDNWNPGQDIRLETAHKSLDALGPNGINPYSIYQVLSTAPVLNNGTVYTTVMSASHPEWFSTMVRLDIPPYP</sequence>
<evidence type="ECO:0000256" key="7">
    <source>
        <dbReference type="ARBA" id="ARBA00038527"/>
    </source>
</evidence>
<dbReference type="GO" id="GO:0047412">
    <property type="term" value="F:N-(long-chain-acyl)ethanolamine deacylase activity"/>
    <property type="evidence" value="ECO:0007669"/>
    <property type="project" value="UniProtKB-EC"/>
</dbReference>
<dbReference type="OMA" id="GQDHINM"/>
<organism evidence="14 15">
    <name type="scientific">Capsaspora owczarzaki (strain ATCC 30864)</name>
    <dbReference type="NCBI Taxonomy" id="595528"/>
    <lineage>
        <taxon>Eukaryota</taxon>
        <taxon>Filasterea</taxon>
        <taxon>Capsaspora</taxon>
    </lineage>
</organism>
<dbReference type="PANTHER" id="PTHR28583:SF4">
    <property type="entry name" value="N-ACYLETHANOLAMINE-HYDROLYZING ACID AMIDASE"/>
    <property type="match status" value="1"/>
</dbReference>
<dbReference type="RefSeq" id="XP_004365846.1">
    <property type="nucleotide sequence ID" value="XM_004365789.1"/>
</dbReference>
<dbReference type="GO" id="GO:0017064">
    <property type="term" value="F:fatty acid amide hydrolase activity"/>
    <property type="evidence" value="ECO:0007669"/>
    <property type="project" value="InterPro"/>
</dbReference>
<feature type="domain" description="Choloylglycine hydrolase/NAAA C-terminal" evidence="12">
    <location>
        <begin position="128"/>
        <end position="306"/>
    </location>
</feature>
<evidence type="ECO:0000256" key="3">
    <source>
        <dbReference type="ARBA" id="ARBA00022729"/>
    </source>
</evidence>
<evidence type="ECO:0000313" key="14">
    <source>
        <dbReference type="EMBL" id="KJE89524.1"/>
    </source>
</evidence>
<dbReference type="MEROPS" id="C89.002"/>
<dbReference type="Pfam" id="PF02275">
    <property type="entry name" value="CBAH"/>
    <property type="match status" value="1"/>
</dbReference>
<dbReference type="PhylomeDB" id="A0A0D2X0R6"/>
<keyword evidence="6" id="KW-0325">Glycoprotein</keyword>
<gene>
    <name evidence="14" type="ORF">CAOG_000975</name>
</gene>
<dbReference type="GO" id="GO:0006631">
    <property type="term" value="P:fatty acid metabolic process"/>
    <property type="evidence" value="ECO:0007669"/>
    <property type="project" value="InterPro"/>
</dbReference>
<evidence type="ECO:0000256" key="8">
    <source>
        <dbReference type="ARBA" id="ARBA00039046"/>
    </source>
</evidence>
<evidence type="ECO:0000256" key="9">
    <source>
        <dbReference type="ARBA" id="ARBA00040404"/>
    </source>
</evidence>
<feature type="signal peptide" evidence="11">
    <location>
        <begin position="1"/>
        <end position="28"/>
    </location>
</feature>
<feature type="active site" description="Nucleophile" evidence="10">
    <location>
        <position position="128"/>
    </location>
</feature>
<name>A0A0D2X0R6_CAPO3</name>
<evidence type="ECO:0000256" key="1">
    <source>
        <dbReference type="ARBA" id="ARBA00004872"/>
    </source>
</evidence>
<dbReference type="OrthoDB" id="5273684at2759"/>
<dbReference type="EC" id="3.5.1.60" evidence="8"/>
<keyword evidence="3 11" id="KW-0732">Signal</keyword>
<reference evidence="15" key="1">
    <citation type="submission" date="2011-02" db="EMBL/GenBank/DDBJ databases">
        <title>The Genome Sequence of Capsaspora owczarzaki ATCC 30864.</title>
        <authorList>
            <person name="Russ C."/>
            <person name="Cuomo C."/>
            <person name="Burger G."/>
            <person name="Gray M.W."/>
            <person name="Holland P.W.H."/>
            <person name="King N."/>
            <person name="Lang F.B.F."/>
            <person name="Roger A.J."/>
            <person name="Ruiz-Trillo I."/>
            <person name="Young S.K."/>
            <person name="Zeng Q."/>
            <person name="Gargeya S."/>
            <person name="Alvarado L."/>
            <person name="Berlin A."/>
            <person name="Chapman S.B."/>
            <person name="Chen Z."/>
            <person name="Freedman E."/>
            <person name="Gellesch M."/>
            <person name="Goldberg J."/>
            <person name="Griggs A."/>
            <person name="Gujja S."/>
            <person name="Heilman E."/>
            <person name="Heiman D."/>
            <person name="Howarth C."/>
            <person name="Mehta T."/>
            <person name="Neiman D."/>
            <person name="Pearson M."/>
            <person name="Roberts A."/>
            <person name="Saif S."/>
            <person name="Shea T."/>
            <person name="Shenoy N."/>
            <person name="Sisk P."/>
            <person name="Stolte C."/>
            <person name="Sykes S."/>
            <person name="White J."/>
            <person name="Yandava C."/>
            <person name="Haas B."/>
            <person name="Nusbaum C."/>
            <person name="Birren B."/>
        </authorList>
    </citation>
    <scope>NUCLEOTIDE SEQUENCE</scope>
    <source>
        <strain evidence="15">ATCC 30864</strain>
    </source>
</reference>
<dbReference type="InterPro" id="IPR029132">
    <property type="entry name" value="CBAH/NAAA_C"/>
</dbReference>
<feature type="domain" description="Acid ceramidase N-terminal" evidence="13">
    <location>
        <begin position="34"/>
        <end position="92"/>
    </location>
</feature>
<dbReference type="GO" id="GO:0005764">
    <property type="term" value="C:lysosome"/>
    <property type="evidence" value="ECO:0007669"/>
    <property type="project" value="InterPro"/>
</dbReference>
<evidence type="ECO:0000313" key="15">
    <source>
        <dbReference type="Proteomes" id="UP000008743"/>
    </source>
</evidence>
<accession>A0A0D2X0R6</accession>
<proteinExistence type="inferred from homology"/>
<dbReference type="InterPro" id="IPR029130">
    <property type="entry name" value="Acid_ceramidase_N"/>
</dbReference>